<dbReference type="GO" id="GO:0005730">
    <property type="term" value="C:nucleolus"/>
    <property type="evidence" value="ECO:0007669"/>
    <property type="project" value="TreeGrafter"/>
</dbReference>
<sequence>MLGTTHRVEDTDTRSGPTMTEMLSTKLLSFSPSGEKLAHSGPDGILRIWNTTSGLLEHQFQPAEHLTATTSCIRYCSTRKRLQETAKKKPTNEGNCLIAMGTLAGTIHIYCPERRAVIATLEHSPSQAILDVYWSTKKNKTSVLFSLSTNNTIMEWHVNTKTSLRPMEVSGGSTFLVFSQKKICLANRSIEYLSKRVNGDDLKVIRTFTGHTSSVTQLVPLVSNDGHVKYFLSSAQDDTFVYAWDTQCETGDPAVSFMVKDVVQSMAVAELKDSTVTLAVTVRTGTLILFTQHLNGNRHSAAVKHTGKLRIVTDSTSKQTIPIVFSFFCNDSASSIIVVYGYSPVFKFERIAIADIAKHTQLVRSNPSAAVLNQKTALVKTLTPKVTRDATIKGLGCCNESTDSKLKRKFNDEDGVASLPMEERLNALALDKTTTQYGTEPPKANNLVHLLLQGLTSKDQRILHSVFDHGDEQTISNTVRRLPATAVIFSSIRNFATVRWVRSVLYYHMSHLSTLPDREELMQPFYSACVSRMSTLQQVTQLHARLDLMLTHVATRHQESKQTAVEPEAILIYREESSDEDDMLEATLGVSESEDNWDELSDIGEINGHTDEDSDMEVDQQISSVKRRMEEEDEEEQTEEENDEENSDCDLVICD</sequence>
<evidence type="ECO:0000313" key="8">
    <source>
        <dbReference type="Proteomes" id="UP000747542"/>
    </source>
</evidence>
<evidence type="ECO:0000259" key="6">
    <source>
        <dbReference type="Pfam" id="PF04003"/>
    </source>
</evidence>
<feature type="repeat" description="WD" evidence="4">
    <location>
        <begin position="28"/>
        <end position="59"/>
    </location>
</feature>
<dbReference type="Gene3D" id="2.130.10.10">
    <property type="entry name" value="YVTN repeat-like/Quinoprotein amine dehydrogenase"/>
    <property type="match status" value="2"/>
</dbReference>
<organism evidence="7 8">
    <name type="scientific">Homarus americanus</name>
    <name type="common">American lobster</name>
    <dbReference type="NCBI Taxonomy" id="6706"/>
    <lineage>
        <taxon>Eukaryota</taxon>
        <taxon>Metazoa</taxon>
        <taxon>Ecdysozoa</taxon>
        <taxon>Arthropoda</taxon>
        <taxon>Crustacea</taxon>
        <taxon>Multicrustacea</taxon>
        <taxon>Malacostraca</taxon>
        <taxon>Eumalacostraca</taxon>
        <taxon>Eucarida</taxon>
        <taxon>Decapoda</taxon>
        <taxon>Pleocyemata</taxon>
        <taxon>Astacidea</taxon>
        <taxon>Nephropoidea</taxon>
        <taxon>Nephropidae</taxon>
        <taxon>Homarus</taxon>
    </lineage>
</organism>
<evidence type="ECO:0000256" key="2">
    <source>
        <dbReference type="ARBA" id="ARBA00023242"/>
    </source>
</evidence>
<dbReference type="InterPro" id="IPR007148">
    <property type="entry name" value="SSU_processome_Utp12"/>
</dbReference>
<dbReference type="AlphaFoldDB" id="A0A8J5N7T7"/>
<dbReference type="SUPFAM" id="SSF50978">
    <property type="entry name" value="WD40 repeat-like"/>
    <property type="match status" value="1"/>
</dbReference>
<dbReference type="SMART" id="SM00320">
    <property type="entry name" value="WD40"/>
    <property type="match status" value="3"/>
</dbReference>
<dbReference type="InterPro" id="IPR015943">
    <property type="entry name" value="WD40/YVTN_repeat-like_dom_sf"/>
</dbReference>
<keyword evidence="8" id="KW-1185">Reference proteome</keyword>
<feature type="domain" description="Small-subunit processome Utp12" evidence="6">
    <location>
        <begin position="459"/>
        <end position="550"/>
    </location>
</feature>
<feature type="compositionally biased region" description="Acidic residues" evidence="5">
    <location>
        <begin position="631"/>
        <end position="648"/>
    </location>
</feature>
<dbReference type="PROSITE" id="PS50082">
    <property type="entry name" value="WD_REPEATS_2"/>
    <property type="match status" value="1"/>
</dbReference>
<evidence type="ECO:0000256" key="1">
    <source>
        <dbReference type="ARBA" id="ARBA00004123"/>
    </source>
</evidence>
<name>A0A8J5N7T7_HOMAM</name>
<dbReference type="PANTHER" id="PTHR44267">
    <property type="entry name" value="WD REPEAT-CONTAINING PROTEIN 43"/>
    <property type="match status" value="1"/>
</dbReference>
<feature type="region of interest" description="Disordered" evidence="5">
    <location>
        <begin position="589"/>
        <end position="655"/>
    </location>
</feature>
<proteinExistence type="inferred from homology"/>
<evidence type="ECO:0000256" key="4">
    <source>
        <dbReference type="PROSITE-ProRule" id="PRU00221"/>
    </source>
</evidence>
<dbReference type="Proteomes" id="UP000747542">
    <property type="component" value="Unassembled WGS sequence"/>
</dbReference>
<comment type="similarity">
    <text evidence="3">Belongs to the UTP5 family.</text>
</comment>
<comment type="subcellular location">
    <subcellularLocation>
        <location evidence="1">Nucleus</location>
    </subcellularLocation>
</comment>
<evidence type="ECO:0000256" key="3">
    <source>
        <dbReference type="ARBA" id="ARBA00038335"/>
    </source>
</evidence>
<dbReference type="PANTHER" id="PTHR44267:SF1">
    <property type="entry name" value="WD REPEAT-CONTAINING PROTEIN 43"/>
    <property type="match status" value="1"/>
</dbReference>
<reference evidence="7" key="1">
    <citation type="journal article" date="2021" name="Sci. Adv.">
        <title>The American lobster genome reveals insights on longevity, neural, and immune adaptations.</title>
        <authorList>
            <person name="Polinski J.M."/>
            <person name="Zimin A.V."/>
            <person name="Clark K.F."/>
            <person name="Kohn A.B."/>
            <person name="Sadowski N."/>
            <person name="Timp W."/>
            <person name="Ptitsyn A."/>
            <person name="Khanna P."/>
            <person name="Romanova D.Y."/>
            <person name="Williams P."/>
            <person name="Greenwood S.J."/>
            <person name="Moroz L.L."/>
            <person name="Walt D.R."/>
            <person name="Bodnar A.G."/>
        </authorList>
    </citation>
    <scope>NUCLEOTIDE SEQUENCE</scope>
    <source>
        <strain evidence="7">GMGI-L3</strain>
    </source>
</reference>
<dbReference type="GO" id="GO:0000462">
    <property type="term" value="P:maturation of SSU-rRNA from tricistronic rRNA transcript (SSU-rRNA, 5.8S rRNA, LSU-rRNA)"/>
    <property type="evidence" value="ECO:0007669"/>
    <property type="project" value="TreeGrafter"/>
</dbReference>
<feature type="non-terminal residue" evidence="7">
    <location>
        <position position="655"/>
    </location>
</feature>
<dbReference type="InterPro" id="IPR036322">
    <property type="entry name" value="WD40_repeat_dom_sf"/>
</dbReference>
<gene>
    <name evidence="7" type="primary">Wdr43-L</name>
    <name evidence="7" type="ORF">Hamer_G023356</name>
</gene>
<accession>A0A8J5N7T7</accession>
<comment type="caution">
    <text evidence="7">The sequence shown here is derived from an EMBL/GenBank/DDBJ whole genome shotgun (WGS) entry which is preliminary data.</text>
</comment>
<evidence type="ECO:0000313" key="7">
    <source>
        <dbReference type="EMBL" id="KAG7174806.1"/>
    </source>
</evidence>
<keyword evidence="2" id="KW-0539">Nucleus</keyword>
<feature type="compositionally biased region" description="Acidic residues" evidence="5">
    <location>
        <begin position="592"/>
        <end position="602"/>
    </location>
</feature>
<dbReference type="Pfam" id="PF00400">
    <property type="entry name" value="WD40"/>
    <property type="match status" value="1"/>
</dbReference>
<keyword evidence="4" id="KW-0853">WD repeat</keyword>
<dbReference type="EMBL" id="JAHLQT010006876">
    <property type="protein sequence ID" value="KAG7174806.1"/>
    <property type="molecule type" value="Genomic_DNA"/>
</dbReference>
<dbReference type="Pfam" id="PF04003">
    <property type="entry name" value="Utp12"/>
    <property type="match status" value="1"/>
</dbReference>
<protein>
    <submittedName>
        <fullName evidence="7">WD repeat-containing protein 43-like</fullName>
    </submittedName>
</protein>
<dbReference type="InterPro" id="IPR001680">
    <property type="entry name" value="WD40_rpt"/>
</dbReference>
<evidence type="ECO:0000256" key="5">
    <source>
        <dbReference type="SAM" id="MobiDB-lite"/>
    </source>
</evidence>
<dbReference type="InterPro" id="IPR052414">
    <property type="entry name" value="U3_snoRNA-assoc_WDR"/>
</dbReference>